<accession>T0IUC0</accession>
<dbReference type="EMBL" id="ATHL01000076">
    <property type="protein sequence ID" value="EQB15430.1"/>
    <property type="molecule type" value="Genomic_DNA"/>
</dbReference>
<reference evidence="1 2" key="1">
    <citation type="journal article" date="2013" name="Genome Announc.">
        <title>Genome Sequence of Novosphingobium lindaniclasticum LE124T, Isolated from a Hexachlorocyclohexane Dumpsite.</title>
        <authorList>
            <person name="Saxena A."/>
            <person name="Nayyar N."/>
            <person name="Sangwan N."/>
            <person name="Kumari R."/>
            <person name="Khurana J.P."/>
            <person name="Lal R."/>
        </authorList>
    </citation>
    <scope>NUCLEOTIDE SEQUENCE [LARGE SCALE GENOMIC DNA]</scope>
    <source>
        <strain evidence="1 2">LE124</strain>
    </source>
</reference>
<protein>
    <submittedName>
        <fullName evidence="1">Uncharacterized protein</fullName>
    </submittedName>
</protein>
<dbReference type="PATRIC" id="fig|1096930.3.peg.2474"/>
<name>T0IUC0_9SPHN</name>
<dbReference type="Pfam" id="PF19662">
    <property type="entry name" value="DUF6165"/>
    <property type="match status" value="1"/>
</dbReference>
<keyword evidence="2" id="KW-1185">Reference proteome</keyword>
<dbReference type="RefSeq" id="WP_021234323.1">
    <property type="nucleotide sequence ID" value="NZ_ATHL01000076.1"/>
</dbReference>
<organism evidence="1 2">
    <name type="scientific">Novosphingobium lindaniclasticum LE124</name>
    <dbReference type="NCBI Taxonomy" id="1096930"/>
    <lineage>
        <taxon>Bacteria</taxon>
        <taxon>Pseudomonadati</taxon>
        <taxon>Pseudomonadota</taxon>
        <taxon>Alphaproteobacteria</taxon>
        <taxon>Sphingomonadales</taxon>
        <taxon>Sphingomonadaceae</taxon>
        <taxon>Novosphingobium</taxon>
    </lineage>
</organism>
<gene>
    <name evidence="1" type="ORF">L284_12385</name>
</gene>
<sequence length="147" mass="16537">MTGLSVPEVPISWGELLDKLSILEIKRRRIDRPEARANVEREHAALAEIAATVLARLDVIELVEALRQVNEDLWQIEDAIRVKECEADFGPEFVELARSVYQVNDERAAIKRQINALLASELVEEKSYSRSPALNGNRLASASFPLM</sequence>
<proteinExistence type="predicted"/>
<evidence type="ECO:0000313" key="2">
    <source>
        <dbReference type="Proteomes" id="UP000015527"/>
    </source>
</evidence>
<comment type="caution">
    <text evidence="1">The sequence shown here is derived from an EMBL/GenBank/DDBJ whole genome shotgun (WGS) entry which is preliminary data.</text>
</comment>
<dbReference type="Proteomes" id="UP000015527">
    <property type="component" value="Unassembled WGS sequence"/>
</dbReference>
<dbReference type="AlphaFoldDB" id="T0IUC0"/>
<evidence type="ECO:0000313" key="1">
    <source>
        <dbReference type="EMBL" id="EQB15430.1"/>
    </source>
</evidence>
<dbReference type="InterPro" id="IPR046163">
    <property type="entry name" value="DUF6165"/>
</dbReference>
<dbReference type="eggNOG" id="COG0859">
    <property type="taxonomic scope" value="Bacteria"/>
</dbReference>